<gene>
    <name evidence="1" type="ORF">TRL7639_02293</name>
</gene>
<evidence type="ECO:0008006" key="3">
    <source>
        <dbReference type="Google" id="ProtNLM"/>
    </source>
</evidence>
<dbReference type="RefSeq" id="WP_085795783.1">
    <property type="nucleotide sequence ID" value="NZ_FWFO01000001.1"/>
</dbReference>
<name>A0A1Y5SMR6_9RHOB</name>
<dbReference type="Pfam" id="PF14022">
    <property type="entry name" value="DUF4238"/>
    <property type="match status" value="1"/>
</dbReference>
<accession>A0A1Y5SMR6</accession>
<dbReference type="InterPro" id="IPR025332">
    <property type="entry name" value="DUF4238"/>
</dbReference>
<proteinExistence type="predicted"/>
<dbReference type="OrthoDB" id="7864018at2"/>
<reference evidence="1 2" key="1">
    <citation type="submission" date="2017-03" db="EMBL/GenBank/DDBJ databases">
        <authorList>
            <person name="Afonso C.L."/>
            <person name="Miller P.J."/>
            <person name="Scott M.A."/>
            <person name="Spackman E."/>
            <person name="Goraichik I."/>
            <person name="Dimitrov K.M."/>
            <person name="Suarez D.L."/>
            <person name="Swayne D.E."/>
        </authorList>
    </citation>
    <scope>NUCLEOTIDE SEQUENCE [LARGE SCALE GENOMIC DNA]</scope>
    <source>
        <strain evidence="1 2">CECT 7639</strain>
    </source>
</reference>
<organism evidence="1 2">
    <name type="scientific">Falsiruegeria litorea R37</name>
    <dbReference type="NCBI Taxonomy" id="1200284"/>
    <lineage>
        <taxon>Bacteria</taxon>
        <taxon>Pseudomonadati</taxon>
        <taxon>Pseudomonadota</taxon>
        <taxon>Alphaproteobacteria</taxon>
        <taxon>Rhodobacterales</taxon>
        <taxon>Roseobacteraceae</taxon>
        <taxon>Falsiruegeria</taxon>
    </lineage>
</organism>
<evidence type="ECO:0000313" key="1">
    <source>
        <dbReference type="EMBL" id="SLN43706.1"/>
    </source>
</evidence>
<dbReference type="Proteomes" id="UP000193077">
    <property type="component" value="Unassembled WGS sequence"/>
</dbReference>
<dbReference type="EMBL" id="FWFO01000001">
    <property type="protein sequence ID" value="SLN43706.1"/>
    <property type="molecule type" value="Genomic_DNA"/>
</dbReference>
<keyword evidence="2" id="KW-1185">Reference proteome</keyword>
<dbReference type="AlphaFoldDB" id="A0A1Y5SMR6"/>
<protein>
    <recommendedName>
        <fullName evidence="3">DUF4238 domain-containing protein</fullName>
    </recommendedName>
</protein>
<evidence type="ECO:0000313" key="2">
    <source>
        <dbReference type="Proteomes" id="UP000193077"/>
    </source>
</evidence>
<sequence length="266" mass="30631">MSDYKEQHYIPKAILRNFCHSGKQLWFYNKERPQKGVDPRNVKSVFFEHHAATIWRRDAGGLVADHSVEAFFSKEIENHLPKIISNLAGYFTGRRKRDLAPEEKRYLVQFFYNHMLRTPDVMGSFLEKTVSNLDLQESAKDLKWKDNVRARALAHQNKEILEELFKGRVAIATPRTRKKQFIVASNPVLRLHQKNRANWLSGDVELWTALTPKLAVGILNEPGPLIGYKLSNLQVRDMNVMWAKQSRSIAGSSKELVTSLLSYVNG</sequence>